<evidence type="ECO:0000313" key="2">
    <source>
        <dbReference type="EMBL" id="RRT34916.1"/>
    </source>
</evidence>
<feature type="transmembrane region" description="Helical" evidence="1">
    <location>
        <begin position="15"/>
        <end position="34"/>
    </location>
</feature>
<protein>
    <submittedName>
        <fullName evidence="2">Uncharacterized protein</fullName>
    </submittedName>
</protein>
<dbReference type="EMBL" id="AMZH03025858">
    <property type="protein sequence ID" value="RRT34916.1"/>
    <property type="molecule type" value="Genomic_DNA"/>
</dbReference>
<evidence type="ECO:0000313" key="3">
    <source>
        <dbReference type="Proteomes" id="UP000287651"/>
    </source>
</evidence>
<sequence length="52" mass="6077">MGSRTSTVSQKNATVIKFVQTLVSIVFFMHRLGISKFRPFPMYYPMLEISKY</sequence>
<keyword evidence="1" id="KW-1133">Transmembrane helix</keyword>
<name>A0A426X602_ENSVE</name>
<reference evidence="2 3" key="1">
    <citation type="journal article" date="2014" name="Agronomy (Basel)">
        <title>A Draft Genome Sequence for Ensete ventricosum, the Drought-Tolerant Tree Against Hunger.</title>
        <authorList>
            <person name="Harrison J."/>
            <person name="Moore K.A."/>
            <person name="Paszkiewicz K."/>
            <person name="Jones T."/>
            <person name="Grant M."/>
            <person name="Ambacheew D."/>
            <person name="Muzemil S."/>
            <person name="Studholme D.J."/>
        </authorList>
    </citation>
    <scope>NUCLEOTIDE SEQUENCE [LARGE SCALE GENOMIC DNA]</scope>
</reference>
<dbReference type="Proteomes" id="UP000287651">
    <property type="component" value="Unassembled WGS sequence"/>
</dbReference>
<gene>
    <name evidence="2" type="ORF">B296_00044730</name>
</gene>
<organism evidence="2 3">
    <name type="scientific">Ensete ventricosum</name>
    <name type="common">Abyssinian banana</name>
    <name type="synonym">Musa ensete</name>
    <dbReference type="NCBI Taxonomy" id="4639"/>
    <lineage>
        <taxon>Eukaryota</taxon>
        <taxon>Viridiplantae</taxon>
        <taxon>Streptophyta</taxon>
        <taxon>Embryophyta</taxon>
        <taxon>Tracheophyta</taxon>
        <taxon>Spermatophyta</taxon>
        <taxon>Magnoliopsida</taxon>
        <taxon>Liliopsida</taxon>
        <taxon>Zingiberales</taxon>
        <taxon>Musaceae</taxon>
        <taxon>Ensete</taxon>
    </lineage>
</organism>
<proteinExistence type="predicted"/>
<dbReference type="AlphaFoldDB" id="A0A426X602"/>
<accession>A0A426X602</accession>
<evidence type="ECO:0000256" key="1">
    <source>
        <dbReference type="SAM" id="Phobius"/>
    </source>
</evidence>
<comment type="caution">
    <text evidence="2">The sequence shown here is derived from an EMBL/GenBank/DDBJ whole genome shotgun (WGS) entry which is preliminary data.</text>
</comment>
<keyword evidence="1" id="KW-0812">Transmembrane</keyword>
<keyword evidence="1" id="KW-0472">Membrane</keyword>